<protein>
    <submittedName>
        <fullName evidence="2">Uncharacterized protein</fullName>
    </submittedName>
</protein>
<dbReference type="AlphaFoldDB" id="A0A8H4QRJ8"/>
<keyword evidence="1" id="KW-1133">Transmembrane helix</keyword>
<accession>A0A8H4QRJ8</accession>
<reference evidence="2 3" key="1">
    <citation type="submission" date="2019-12" db="EMBL/GenBank/DDBJ databases">
        <authorList>
            <person name="Floudas D."/>
            <person name="Bentzer J."/>
            <person name="Ahren D."/>
            <person name="Johansson T."/>
            <person name="Persson P."/>
            <person name="Tunlid A."/>
        </authorList>
    </citation>
    <scope>NUCLEOTIDE SEQUENCE [LARGE SCALE GENOMIC DNA]</scope>
    <source>
        <strain evidence="2 3">CBS 102.39</strain>
    </source>
</reference>
<keyword evidence="1" id="KW-0472">Membrane</keyword>
<keyword evidence="1" id="KW-0812">Transmembrane</keyword>
<evidence type="ECO:0000313" key="3">
    <source>
        <dbReference type="Proteomes" id="UP000521872"/>
    </source>
</evidence>
<organism evidence="2 3">
    <name type="scientific">Agrocybe pediades</name>
    <dbReference type="NCBI Taxonomy" id="84607"/>
    <lineage>
        <taxon>Eukaryota</taxon>
        <taxon>Fungi</taxon>
        <taxon>Dikarya</taxon>
        <taxon>Basidiomycota</taxon>
        <taxon>Agaricomycotina</taxon>
        <taxon>Agaricomycetes</taxon>
        <taxon>Agaricomycetidae</taxon>
        <taxon>Agaricales</taxon>
        <taxon>Agaricineae</taxon>
        <taxon>Strophariaceae</taxon>
        <taxon>Agrocybe</taxon>
    </lineage>
</organism>
<evidence type="ECO:0000313" key="2">
    <source>
        <dbReference type="EMBL" id="KAF4615919.1"/>
    </source>
</evidence>
<feature type="transmembrane region" description="Helical" evidence="1">
    <location>
        <begin position="182"/>
        <end position="201"/>
    </location>
</feature>
<evidence type="ECO:0000256" key="1">
    <source>
        <dbReference type="SAM" id="Phobius"/>
    </source>
</evidence>
<comment type="caution">
    <text evidence="2">The sequence shown here is derived from an EMBL/GenBank/DDBJ whole genome shotgun (WGS) entry which is preliminary data.</text>
</comment>
<dbReference type="Proteomes" id="UP000521872">
    <property type="component" value="Unassembled WGS sequence"/>
</dbReference>
<dbReference type="EMBL" id="JAACJL010000032">
    <property type="protein sequence ID" value="KAF4615919.1"/>
    <property type="molecule type" value="Genomic_DNA"/>
</dbReference>
<keyword evidence="3" id="KW-1185">Reference proteome</keyword>
<name>A0A8H4QRJ8_9AGAR</name>
<proteinExistence type="predicted"/>
<sequence>MPQASPSSSDLPSANNPSWRVRFAYHGDVEASACTGNIDRTVEGEATASQVVASQAADQAVPNANATLTTLDDCSRECQVLASTIVFTVLTWIYTKATEIVSAGVFPASRWCYYLFHCMPDSESVLAQSQREYSVRWEAALGSITRSWKATQSTATSLLLVSALAVLQLDDALNNRAICTGIAAAILLALASILSSFVYLLSKERFISRWKTSETPDKYFWRCVGMPLDFAIW</sequence>
<gene>
    <name evidence="2" type="ORF">D9613_011285</name>
</gene>